<evidence type="ECO:0000256" key="2">
    <source>
        <dbReference type="ARBA" id="ARBA00022737"/>
    </source>
</evidence>
<proteinExistence type="predicted"/>
<dbReference type="SMART" id="SM00557">
    <property type="entry name" value="IG_FLMN"/>
    <property type="match status" value="1"/>
</dbReference>
<protein>
    <recommendedName>
        <fullName evidence="4">IPT/TIG domain-containing protein</fullName>
    </recommendedName>
</protein>
<dbReference type="PANTHER" id="PTHR46093">
    <property type="entry name" value="ACYL-COA-BINDING DOMAIN-CONTAINING PROTEIN 5"/>
    <property type="match status" value="1"/>
</dbReference>
<reference evidence="5 6" key="1">
    <citation type="journal article" date="2018" name="Sci. Rep.">
        <title>Raphidocelis subcapitata (=Pseudokirchneriella subcapitata) provides an insight into genome evolution and environmental adaptations in the Sphaeropleales.</title>
        <authorList>
            <person name="Suzuki S."/>
            <person name="Yamaguchi H."/>
            <person name="Nakajima N."/>
            <person name="Kawachi M."/>
        </authorList>
    </citation>
    <scope>NUCLEOTIDE SEQUENCE [LARGE SCALE GENOMIC DNA]</scope>
    <source>
        <strain evidence="5 6">NIES-35</strain>
    </source>
</reference>
<dbReference type="Pfam" id="PF00630">
    <property type="entry name" value="Filamin"/>
    <property type="match status" value="1"/>
</dbReference>
<accession>A0A2V0PLM4</accession>
<dbReference type="SUPFAM" id="SSF81296">
    <property type="entry name" value="E set domains"/>
    <property type="match status" value="2"/>
</dbReference>
<evidence type="ECO:0000256" key="3">
    <source>
        <dbReference type="PROSITE-ProRule" id="PRU00087"/>
    </source>
</evidence>
<evidence type="ECO:0000313" key="5">
    <source>
        <dbReference type="EMBL" id="GBG00665.1"/>
    </source>
</evidence>
<dbReference type="PANTHER" id="PTHR46093:SF18">
    <property type="entry name" value="FIBRONECTIN TYPE-III DOMAIN-CONTAINING PROTEIN"/>
    <property type="match status" value="1"/>
</dbReference>
<dbReference type="SUPFAM" id="SSF117281">
    <property type="entry name" value="Kelch motif"/>
    <property type="match status" value="2"/>
</dbReference>
<dbReference type="EMBL" id="BDRX01000293">
    <property type="protein sequence ID" value="GBG00665.1"/>
    <property type="molecule type" value="Genomic_DNA"/>
</dbReference>
<dbReference type="InterPro" id="IPR002909">
    <property type="entry name" value="IPT_dom"/>
</dbReference>
<dbReference type="Gene3D" id="2.60.40.10">
    <property type="entry name" value="Immunoglobulins"/>
    <property type="match status" value="2"/>
</dbReference>
<dbReference type="STRING" id="307507.A0A2V0PLM4"/>
<sequence length="840" mass="86580">MALLWEEPCAVGQAPCPRSGHSLTAIGGKFLLFGGHGRLEDKAHAFNDLFELDTSNPEQYRWRQISCTPAPPARSRHVAVALDDRRLLVFGGVDRRARFNDVWIFDAVAADGKGAWARAEAEGLAPAPRAHCSATRVGDRVYVFGGYGGGGQVYGDLWVLHFGSGGCYRWEDATASLQGIGPSPRFDHAAFALPTAPDSAAPDKLVVMGGRNVDAVLGDVHALDLATLSWEGAPEGGGCGVPSPGGDVCCAAVERVESVPYHKVFSFGGKRGLMAYLGGVEVLDCGTRVWSSPPIEPSSCKPPTGREDTAWAYDNRTSSLLVFGGWANCWLGDLLRLNAAQIIGPPYAATGVSPADGPVFGETEVLITGLRFRAGRAQVRFASEHMRSAAAVVDAEFVDAGTLRCRTPNFEAFGAGAVEVQVSIDGEGWTVDRLGFSYFANTAARNCLAFGPGLLPAPGGFGLPLPFLIQARDTLNERRGGGGDTFAVRVTTAGAGAAAGKPVEGATTGVKDLGNGLYQAHYSVPAAGTYQVHVLHTELGSPEPLPIRGSPFTVSVTDPWLHHRVSGAAPAKRKGGSLTAIAGELVLYGGDSSGASVAVPVGASGEWRWSGVGGHGPAPPDRAAHAAAVWGGALVVFGGTALSDGNGGAELADLLDADGRPTGEPAPVLPRASAAAAAIGDTLLVFGGEARGDLVAEPCTVELGDQVANWQAFQLCGVTLPPRKAAAAAASSSRVLLFGGYILGPSDLPTITDELAVFEIAPGTSGSAACSVLRPPEGGAVEWPPARAGAALVEAAHGQLMLLGGVAADGRPMNDAWLLDTAALTWRCVYAASPDLLASS</sequence>
<evidence type="ECO:0000256" key="1">
    <source>
        <dbReference type="ARBA" id="ARBA00022441"/>
    </source>
</evidence>
<dbReference type="InParanoid" id="A0A2V0PLM4"/>
<dbReference type="Gene3D" id="2.120.10.80">
    <property type="entry name" value="Kelch-type beta propeller"/>
    <property type="match status" value="4"/>
</dbReference>
<organism evidence="5 6">
    <name type="scientific">Raphidocelis subcapitata</name>
    <dbReference type="NCBI Taxonomy" id="307507"/>
    <lineage>
        <taxon>Eukaryota</taxon>
        <taxon>Viridiplantae</taxon>
        <taxon>Chlorophyta</taxon>
        <taxon>core chlorophytes</taxon>
        <taxon>Chlorophyceae</taxon>
        <taxon>CS clade</taxon>
        <taxon>Sphaeropleales</taxon>
        <taxon>Selenastraceae</taxon>
        <taxon>Raphidocelis</taxon>
    </lineage>
</organism>
<dbReference type="Pfam" id="PF24681">
    <property type="entry name" value="Kelch_KLHDC2_KLHL20_DRC7"/>
    <property type="match status" value="1"/>
</dbReference>
<dbReference type="InterPro" id="IPR015915">
    <property type="entry name" value="Kelch-typ_b-propeller"/>
</dbReference>
<dbReference type="AlphaFoldDB" id="A0A2V0PLM4"/>
<dbReference type="InterPro" id="IPR017868">
    <property type="entry name" value="Filamin/ABP280_repeat-like"/>
</dbReference>
<dbReference type="InterPro" id="IPR001298">
    <property type="entry name" value="Filamin/ABP280_rpt"/>
</dbReference>
<feature type="domain" description="IPT/TIG" evidence="4">
    <location>
        <begin position="350"/>
        <end position="438"/>
    </location>
</feature>
<keyword evidence="6" id="KW-1185">Reference proteome</keyword>
<dbReference type="PROSITE" id="PS50194">
    <property type="entry name" value="FILAMIN_REPEAT"/>
    <property type="match status" value="1"/>
</dbReference>
<dbReference type="Proteomes" id="UP000247498">
    <property type="component" value="Unassembled WGS sequence"/>
</dbReference>
<dbReference type="Pfam" id="PF01833">
    <property type="entry name" value="TIG"/>
    <property type="match status" value="1"/>
</dbReference>
<evidence type="ECO:0000259" key="4">
    <source>
        <dbReference type="Pfam" id="PF01833"/>
    </source>
</evidence>
<keyword evidence="2" id="KW-0677">Repeat</keyword>
<dbReference type="CDD" id="cd00102">
    <property type="entry name" value="IPT"/>
    <property type="match status" value="1"/>
</dbReference>
<feature type="repeat" description="Filamin" evidence="3">
    <location>
        <begin position="439"/>
        <end position="556"/>
    </location>
</feature>
<evidence type="ECO:0000313" key="6">
    <source>
        <dbReference type="Proteomes" id="UP000247498"/>
    </source>
</evidence>
<feature type="non-terminal residue" evidence="5">
    <location>
        <position position="840"/>
    </location>
</feature>
<comment type="caution">
    <text evidence="5">The sequence shown here is derived from an EMBL/GenBank/DDBJ whole genome shotgun (WGS) entry which is preliminary data.</text>
</comment>
<dbReference type="OrthoDB" id="10251809at2759"/>
<name>A0A2V0PLM4_9CHLO</name>
<gene>
    <name evidence="5" type="ORF">Rsub_13397</name>
</gene>
<keyword evidence="1" id="KW-0880">Kelch repeat</keyword>
<dbReference type="InterPro" id="IPR013783">
    <property type="entry name" value="Ig-like_fold"/>
</dbReference>
<dbReference type="InterPro" id="IPR014756">
    <property type="entry name" value="Ig_E-set"/>
</dbReference>